<dbReference type="Pfam" id="PF14967">
    <property type="entry name" value="FAM70"/>
    <property type="match status" value="1"/>
</dbReference>
<keyword evidence="5" id="KW-0472">Membrane</keyword>
<dbReference type="AlphaFoldDB" id="A0A672HHX2"/>
<evidence type="ECO:0000256" key="2">
    <source>
        <dbReference type="ARBA" id="ARBA00007903"/>
    </source>
</evidence>
<reference evidence="6" key="2">
    <citation type="submission" date="2025-08" db="UniProtKB">
        <authorList>
            <consortium name="Ensembl"/>
        </authorList>
    </citation>
    <scope>IDENTIFICATION</scope>
</reference>
<evidence type="ECO:0000256" key="4">
    <source>
        <dbReference type="ARBA" id="ARBA00022989"/>
    </source>
</evidence>
<reference evidence="6" key="1">
    <citation type="submission" date="2019-06" db="EMBL/GenBank/DDBJ databases">
        <authorList>
            <consortium name="Wellcome Sanger Institute Data Sharing"/>
        </authorList>
    </citation>
    <scope>NUCLEOTIDE SEQUENCE [LARGE SCALE GENOMIC DNA]</scope>
</reference>
<comment type="subcellular location">
    <subcellularLocation>
        <location evidence="1">Membrane</location>
        <topology evidence="1">Multi-pass membrane protein</topology>
    </subcellularLocation>
</comment>
<organism evidence="6 7">
    <name type="scientific">Salarias fasciatus</name>
    <name type="common">Jewelled blenny</name>
    <name type="synonym">Blennius fasciatus</name>
    <dbReference type="NCBI Taxonomy" id="181472"/>
    <lineage>
        <taxon>Eukaryota</taxon>
        <taxon>Metazoa</taxon>
        <taxon>Chordata</taxon>
        <taxon>Craniata</taxon>
        <taxon>Vertebrata</taxon>
        <taxon>Euteleostomi</taxon>
        <taxon>Actinopterygii</taxon>
        <taxon>Neopterygii</taxon>
        <taxon>Teleostei</taxon>
        <taxon>Neoteleostei</taxon>
        <taxon>Acanthomorphata</taxon>
        <taxon>Ovalentaria</taxon>
        <taxon>Blenniimorphae</taxon>
        <taxon>Blenniiformes</taxon>
        <taxon>Blennioidei</taxon>
        <taxon>Blenniidae</taxon>
        <taxon>Salariinae</taxon>
        <taxon>Salarias</taxon>
    </lineage>
</organism>
<dbReference type="InterPro" id="IPR028014">
    <property type="entry name" value="TMEM255"/>
</dbReference>
<accession>A0A672HHX2</accession>
<proteinExistence type="inferred from homology"/>
<keyword evidence="3" id="KW-0812">Transmembrane</keyword>
<comment type="similarity">
    <text evidence="2">Belongs to the TMEM255 family.</text>
</comment>
<evidence type="ECO:0000313" key="6">
    <source>
        <dbReference type="Ensembl" id="ENSSFAP00005028539.1"/>
    </source>
</evidence>
<name>A0A672HHX2_SALFA</name>
<keyword evidence="4" id="KW-1133">Transmembrane helix</keyword>
<dbReference type="Proteomes" id="UP000472267">
    <property type="component" value="Chromosome 1"/>
</dbReference>
<dbReference type="GO" id="GO:0016020">
    <property type="term" value="C:membrane"/>
    <property type="evidence" value="ECO:0007669"/>
    <property type="project" value="UniProtKB-SubCell"/>
</dbReference>
<reference evidence="6" key="3">
    <citation type="submission" date="2025-09" db="UniProtKB">
        <authorList>
            <consortium name="Ensembl"/>
        </authorList>
    </citation>
    <scope>IDENTIFICATION</scope>
</reference>
<evidence type="ECO:0000256" key="5">
    <source>
        <dbReference type="ARBA" id="ARBA00023136"/>
    </source>
</evidence>
<dbReference type="InParanoid" id="A0A672HHX2"/>
<dbReference type="Ensembl" id="ENSSFAT00005029602.1">
    <property type="protein sequence ID" value="ENSSFAP00005028539.1"/>
    <property type="gene ID" value="ENSSFAG00005014553.1"/>
</dbReference>
<evidence type="ECO:0000256" key="1">
    <source>
        <dbReference type="ARBA" id="ARBA00004141"/>
    </source>
</evidence>
<keyword evidence="7" id="KW-1185">Reference proteome</keyword>
<evidence type="ECO:0000256" key="3">
    <source>
        <dbReference type="ARBA" id="ARBA00022692"/>
    </source>
</evidence>
<sequence>MVQLPTPQTATSPTPPPHIVYNPSTQHMITYAGFCPSGQALPTYPNYPMAMQVRARPLSGNSAGTPQAYSAYMTVDSST</sequence>
<protein>
    <submittedName>
        <fullName evidence="6">Uncharacterized protein</fullName>
    </submittedName>
</protein>
<evidence type="ECO:0000313" key="7">
    <source>
        <dbReference type="Proteomes" id="UP000472267"/>
    </source>
</evidence>